<keyword evidence="4" id="KW-0677">Repeat</keyword>
<evidence type="ECO:0000256" key="3">
    <source>
        <dbReference type="ARBA" id="ARBA00022723"/>
    </source>
</evidence>
<sequence length="413" mass="46059">MWMEDVRCEYCKVARAVVYCKPDTARLCLQCDSNVHSTNPFSQRHLRSLICDRCKSEPAIIRCLDDKVSLCHNCDCNGQGCRVGHRRLPLNFYSGCLSYTEFFRLWSSVLDTCSLRELNLKSDQQGQWEHEESESGFVGFTGDNVLNELEQPCVGSSSVIPSRASIIPFNGDQQQVFTKELNLPQQGFPTLKEFEICEGNDFCEGFNINDVELNIDNRNEMLGCAQSHSNFQFENVGVDSLSIHKNFAAADSYQTNEIAIEALSLEQNDLIPLQSSCVAGISNVVHGVNSALSQVLPNPSCNMNLGFPIGQVNSSMSVSLSNLSCESSAADYQDCGVSPVFLQGESPWDANMETSCPQARDKAKMRYKEKKKNRTFGKQIRYASRKARADTRKRVKGRFVKAGEGDPLPSKDE</sequence>
<dbReference type="CDD" id="cd19821">
    <property type="entry name" value="Bbox1_BBX-like"/>
    <property type="match status" value="1"/>
</dbReference>
<evidence type="ECO:0008006" key="15">
    <source>
        <dbReference type="Google" id="ProtNLM"/>
    </source>
</evidence>
<dbReference type="PROSITE" id="PS51017">
    <property type="entry name" value="CCT"/>
    <property type="match status" value="1"/>
</dbReference>
<dbReference type="GO" id="GO:0006355">
    <property type="term" value="P:regulation of DNA-templated transcription"/>
    <property type="evidence" value="ECO:0007669"/>
    <property type="project" value="UniProtKB-ARBA"/>
</dbReference>
<comment type="subcellular location">
    <subcellularLocation>
        <location evidence="1 9">Nucleus</location>
    </subcellularLocation>
</comment>
<evidence type="ECO:0000259" key="12">
    <source>
        <dbReference type="PROSITE" id="PS51017"/>
    </source>
</evidence>
<dbReference type="STRING" id="218851.A0A2G5ERY3"/>
<gene>
    <name evidence="13" type="ORF">AQUCO_00500443v1</name>
</gene>
<dbReference type="GO" id="GO:0005634">
    <property type="term" value="C:nucleus"/>
    <property type="evidence" value="ECO:0007669"/>
    <property type="project" value="UniProtKB-SubCell"/>
</dbReference>
<protein>
    <recommendedName>
        <fullName evidence="15">CCT domain-containing protein</fullName>
    </recommendedName>
</protein>
<dbReference type="Pfam" id="PF06203">
    <property type="entry name" value="CCT"/>
    <property type="match status" value="1"/>
</dbReference>
<evidence type="ECO:0000259" key="11">
    <source>
        <dbReference type="PROSITE" id="PS50119"/>
    </source>
</evidence>
<dbReference type="AlphaFoldDB" id="A0A2G5ERY3"/>
<feature type="domain" description="B box-type" evidence="11">
    <location>
        <begin position="3"/>
        <end position="50"/>
    </location>
</feature>
<evidence type="ECO:0000256" key="4">
    <source>
        <dbReference type="ARBA" id="ARBA00022737"/>
    </source>
</evidence>
<evidence type="ECO:0000256" key="5">
    <source>
        <dbReference type="ARBA" id="ARBA00022771"/>
    </source>
</evidence>
<evidence type="ECO:0000256" key="6">
    <source>
        <dbReference type="ARBA" id="ARBA00022833"/>
    </source>
</evidence>
<dbReference type="PANTHER" id="PTHR31717">
    <property type="entry name" value="ZINC FINGER PROTEIN CONSTANS-LIKE 10"/>
    <property type="match status" value="1"/>
</dbReference>
<dbReference type="PROSITE" id="PS50119">
    <property type="entry name" value="ZF_BBOX"/>
    <property type="match status" value="2"/>
</dbReference>
<evidence type="ECO:0000256" key="9">
    <source>
        <dbReference type="PROSITE-ProRule" id="PRU00357"/>
    </source>
</evidence>
<dbReference type="Proteomes" id="UP000230069">
    <property type="component" value="Unassembled WGS sequence"/>
</dbReference>
<keyword evidence="5 8" id="KW-0863">Zinc-finger</keyword>
<dbReference type="GO" id="GO:0008270">
    <property type="term" value="F:zinc ion binding"/>
    <property type="evidence" value="ECO:0007669"/>
    <property type="project" value="UniProtKB-KW"/>
</dbReference>
<evidence type="ECO:0000313" key="13">
    <source>
        <dbReference type="EMBL" id="PIA58503.1"/>
    </source>
</evidence>
<name>A0A2G5ERY3_AQUCA</name>
<feature type="compositionally biased region" description="Basic and acidic residues" evidence="10">
    <location>
        <begin position="401"/>
        <end position="413"/>
    </location>
</feature>
<feature type="domain" description="B box-type" evidence="11">
    <location>
        <begin position="46"/>
        <end position="90"/>
    </location>
</feature>
<keyword evidence="7 9" id="KW-0539">Nucleus</keyword>
<evidence type="ECO:0000313" key="14">
    <source>
        <dbReference type="Proteomes" id="UP000230069"/>
    </source>
</evidence>
<evidence type="ECO:0000256" key="10">
    <source>
        <dbReference type="SAM" id="MobiDB-lite"/>
    </source>
</evidence>
<keyword evidence="6" id="KW-0862">Zinc</keyword>
<accession>A0A2G5ERY3</accession>
<feature type="domain" description="CCT" evidence="12">
    <location>
        <begin position="360"/>
        <end position="402"/>
    </location>
</feature>
<reference evidence="13 14" key="1">
    <citation type="submission" date="2017-09" db="EMBL/GenBank/DDBJ databases">
        <title>WGS assembly of Aquilegia coerulea Goldsmith.</title>
        <authorList>
            <person name="Hodges S."/>
            <person name="Kramer E."/>
            <person name="Nordborg M."/>
            <person name="Tomkins J."/>
            <person name="Borevitz J."/>
            <person name="Derieg N."/>
            <person name="Yan J."/>
            <person name="Mihaltcheva S."/>
            <person name="Hayes R.D."/>
            <person name="Rokhsar D."/>
        </authorList>
    </citation>
    <scope>NUCLEOTIDE SEQUENCE [LARGE SCALE GENOMIC DNA]</scope>
    <source>
        <strain evidence="14">cv. Goldsmith</strain>
    </source>
</reference>
<dbReference type="InParanoid" id="A0A2G5ERY3"/>
<organism evidence="13 14">
    <name type="scientific">Aquilegia coerulea</name>
    <name type="common">Rocky mountain columbine</name>
    <dbReference type="NCBI Taxonomy" id="218851"/>
    <lineage>
        <taxon>Eukaryota</taxon>
        <taxon>Viridiplantae</taxon>
        <taxon>Streptophyta</taxon>
        <taxon>Embryophyta</taxon>
        <taxon>Tracheophyta</taxon>
        <taxon>Spermatophyta</taxon>
        <taxon>Magnoliopsida</taxon>
        <taxon>Ranunculales</taxon>
        <taxon>Ranunculaceae</taxon>
        <taxon>Thalictroideae</taxon>
        <taxon>Aquilegia</taxon>
    </lineage>
</organism>
<dbReference type="InterPro" id="IPR049808">
    <property type="entry name" value="CONSTANS-like_Bbox1"/>
</dbReference>
<proteinExistence type="inferred from homology"/>
<feature type="region of interest" description="Disordered" evidence="10">
    <location>
        <begin position="383"/>
        <end position="413"/>
    </location>
</feature>
<keyword evidence="3" id="KW-0479">Metal-binding</keyword>
<evidence type="ECO:0000256" key="8">
    <source>
        <dbReference type="PROSITE-ProRule" id="PRU00024"/>
    </source>
</evidence>
<dbReference type="InterPro" id="IPR000315">
    <property type="entry name" value="Znf_B-box"/>
</dbReference>
<keyword evidence="14" id="KW-1185">Reference proteome</keyword>
<evidence type="ECO:0000256" key="1">
    <source>
        <dbReference type="ARBA" id="ARBA00004123"/>
    </source>
</evidence>
<dbReference type="OrthoDB" id="153872at2759"/>
<dbReference type="InterPro" id="IPR010402">
    <property type="entry name" value="CCT_domain"/>
</dbReference>
<evidence type="ECO:0000256" key="2">
    <source>
        <dbReference type="ARBA" id="ARBA00010024"/>
    </source>
</evidence>
<evidence type="ECO:0000256" key="7">
    <source>
        <dbReference type="ARBA" id="ARBA00023242"/>
    </source>
</evidence>
<dbReference type="PANTHER" id="PTHR31717:SF46">
    <property type="entry name" value="CCT MOTIF FAMILY PROTEIN-RELATED"/>
    <property type="match status" value="1"/>
</dbReference>
<dbReference type="SMART" id="SM00336">
    <property type="entry name" value="BBOX"/>
    <property type="match status" value="2"/>
</dbReference>
<comment type="similarity">
    <text evidence="2">Belongs to the CONSTANS family.</text>
</comment>
<dbReference type="EMBL" id="KZ305022">
    <property type="protein sequence ID" value="PIA58503.1"/>
    <property type="molecule type" value="Genomic_DNA"/>
</dbReference>